<dbReference type="EMBL" id="KQ978274">
    <property type="protein sequence ID" value="KYM95735.1"/>
    <property type="molecule type" value="Genomic_DNA"/>
</dbReference>
<reference evidence="1 2" key="1">
    <citation type="submission" date="2016-03" db="EMBL/GenBank/DDBJ databases">
        <title>Cyphomyrmex costatus WGS genome.</title>
        <authorList>
            <person name="Nygaard S."/>
            <person name="Hu H."/>
            <person name="Boomsma J."/>
            <person name="Zhang G."/>
        </authorList>
    </citation>
    <scope>NUCLEOTIDE SEQUENCE [LARGE SCALE GENOMIC DNA]</scope>
    <source>
        <strain evidence="1">MS0001</strain>
        <tissue evidence="1">Whole body</tissue>
    </source>
</reference>
<dbReference type="Proteomes" id="UP000078542">
    <property type="component" value="Unassembled WGS sequence"/>
</dbReference>
<keyword evidence="2" id="KW-1185">Reference proteome</keyword>
<name>A0A151I9M7_9HYME</name>
<dbReference type="AlphaFoldDB" id="A0A151I9M7"/>
<evidence type="ECO:0000313" key="1">
    <source>
        <dbReference type="EMBL" id="KYM95735.1"/>
    </source>
</evidence>
<sequence length="102" mass="11248">MRNGTTIEVCSHRKSYACTVVHGFQPSTRSDSFDTPLNGRTLPDIEMSSSSYVFSDILNSCSTSSFLFVVRGLNVTFSTSVTSLISSIDFFFGRNLRKVISS</sequence>
<protein>
    <submittedName>
        <fullName evidence="1">Uncharacterized protein</fullName>
    </submittedName>
</protein>
<proteinExistence type="predicted"/>
<evidence type="ECO:0000313" key="2">
    <source>
        <dbReference type="Proteomes" id="UP000078542"/>
    </source>
</evidence>
<accession>A0A151I9M7</accession>
<gene>
    <name evidence="1" type="ORF">ALC62_13642</name>
</gene>
<organism evidence="1 2">
    <name type="scientific">Cyphomyrmex costatus</name>
    <dbReference type="NCBI Taxonomy" id="456900"/>
    <lineage>
        <taxon>Eukaryota</taxon>
        <taxon>Metazoa</taxon>
        <taxon>Ecdysozoa</taxon>
        <taxon>Arthropoda</taxon>
        <taxon>Hexapoda</taxon>
        <taxon>Insecta</taxon>
        <taxon>Pterygota</taxon>
        <taxon>Neoptera</taxon>
        <taxon>Endopterygota</taxon>
        <taxon>Hymenoptera</taxon>
        <taxon>Apocrita</taxon>
        <taxon>Aculeata</taxon>
        <taxon>Formicoidea</taxon>
        <taxon>Formicidae</taxon>
        <taxon>Myrmicinae</taxon>
        <taxon>Cyphomyrmex</taxon>
    </lineage>
</organism>